<feature type="region of interest" description="Disordered" evidence="1">
    <location>
        <begin position="38"/>
        <end position="90"/>
    </location>
</feature>
<evidence type="ECO:0000313" key="2">
    <source>
        <dbReference type="EMBL" id="CAL1360715.1"/>
    </source>
</evidence>
<sequence length="128" mass="13781">MLGASILTMVPIMKVGANTPTSPRITATSLNHLVSQHQQVVFSSGSPSRPGRAQLHSSSRTSPDRGSHSSSHNASMPNRQQPPSPDTQMTELKNILQAFMTTSQTNFARMDQNITSLKAGQRNQGAIL</sequence>
<proteinExistence type="predicted"/>
<gene>
    <name evidence="2" type="ORF">LTRI10_LOCUS8132</name>
</gene>
<dbReference type="Proteomes" id="UP001497516">
    <property type="component" value="Chromosome 10"/>
</dbReference>
<name>A0AAV2CW18_9ROSI</name>
<dbReference type="AlphaFoldDB" id="A0AAV2CW18"/>
<keyword evidence="3" id="KW-1185">Reference proteome</keyword>
<evidence type="ECO:0000256" key="1">
    <source>
        <dbReference type="SAM" id="MobiDB-lite"/>
    </source>
</evidence>
<organism evidence="2 3">
    <name type="scientific">Linum trigynum</name>
    <dbReference type="NCBI Taxonomy" id="586398"/>
    <lineage>
        <taxon>Eukaryota</taxon>
        <taxon>Viridiplantae</taxon>
        <taxon>Streptophyta</taxon>
        <taxon>Embryophyta</taxon>
        <taxon>Tracheophyta</taxon>
        <taxon>Spermatophyta</taxon>
        <taxon>Magnoliopsida</taxon>
        <taxon>eudicotyledons</taxon>
        <taxon>Gunneridae</taxon>
        <taxon>Pentapetalae</taxon>
        <taxon>rosids</taxon>
        <taxon>fabids</taxon>
        <taxon>Malpighiales</taxon>
        <taxon>Linaceae</taxon>
        <taxon>Linum</taxon>
    </lineage>
</organism>
<feature type="compositionally biased region" description="Polar residues" evidence="1">
    <location>
        <begin position="38"/>
        <end position="47"/>
    </location>
</feature>
<feature type="compositionally biased region" description="Polar residues" evidence="1">
    <location>
        <begin position="68"/>
        <end position="79"/>
    </location>
</feature>
<protein>
    <submittedName>
        <fullName evidence="2">Uncharacterized protein</fullName>
    </submittedName>
</protein>
<dbReference type="EMBL" id="OZ034814">
    <property type="protein sequence ID" value="CAL1360715.1"/>
    <property type="molecule type" value="Genomic_DNA"/>
</dbReference>
<accession>A0AAV2CW18</accession>
<reference evidence="2 3" key="1">
    <citation type="submission" date="2024-04" db="EMBL/GenBank/DDBJ databases">
        <authorList>
            <person name="Fracassetti M."/>
        </authorList>
    </citation>
    <scope>NUCLEOTIDE SEQUENCE [LARGE SCALE GENOMIC DNA]</scope>
</reference>
<evidence type="ECO:0000313" key="3">
    <source>
        <dbReference type="Proteomes" id="UP001497516"/>
    </source>
</evidence>